<dbReference type="OrthoDB" id="56768at2"/>
<dbReference type="NCBIfam" id="TIGR01766">
    <property type="entry name" value="IS200/IS605 family accessory protein TnpB-like domain"/>
    <property type="match status" value="1"/>
</dbReference>
<dbReference type="GO" id="GO:0003677">
    <property type="term" value="F:DNA binding"/>
    <property type="evidence" value="ECO:0007669"/>
    <property type="project" value="UniProtKB-KW"/>
</dbReference>
<evidence type="ECO:0000259" key="8">
    <source>
        <dbReference type="Pfam" id="PF01385"/>
    </source>
</evidence>
<dbReference type="InterPro" id="IPR021027">
    <property type="entry name" value="Transposase_put_HTH"/>
</dbReference>
<dbReference type="STRING" id="216463.VC81_09070"/>
<accession>A0A0F3RRJ2</accession>
<comment type="similarity">
    <text evidence="1">In the C-terminal section; belongs to the transposase 35 family.</text>
</comment>
<dbReference type="InterPro" id="IPR051399">
    <property type="entry name" value="RNA-guided_DNA_endo/Transpos"/>
</dbReference>
<dbReference type="PANTHER" id="PTHR30405:SF25">
    <property type="entry name" value="RNA-GUIDED DNA ENDONUCLEASE INSQ-RELATED"/>
    <property type="match status" value="1"/>
</dbReference>
<evidence type="ECO:0000256" key="1">
    <source>
        <dbReference type="ARBA" id="ARBA00008761"/>
    </source>
</evidence>
<reference evidence="11 12" key="1">
    <citation type="submission" date="2015-03" db="EMBL/GenBank/DDBJ databases">
        <authorList>
            <person name="Zheng J."/>
            <person name="Ganezle M."/>
        </authorList>
    </citation>
    <scope>NUCLEOTIDE SEQUENCE [LARGE SCALE GENOMIC DNA]</scope>
    <source>
        <strain evidence="11 12">LP38</strain>
    </source>
</reference>
<dbReference type="PATRIC" id="fig|216463.3.peg.934"/>
<feature type="domain" description="Cas12f1-like TNB" evidence="9">
    <location>
        <begin position="323"/>
        <end position="389"/>
    </location>
</feature>
<evidence type="ECO:0000256" key="2">
    <source>
        <dbReference type="ARBA" id="ARBA00011044"/>
    </source>
</evidence>
<evidence type="ECO:0000256" key="4">
    <source>
        <dbReference type="ARBA" id="ARBA00022723"/>
    </source>
</evidence>
<evidence type="ECO:0000259" key="10">
    <source>
        <dbReference type="Pfam" id="PF12323"/>
    </source>
</evidence>
<dbReference type="Pfam" id="PF12323">
    <property type="entry name" value="HTH_OrfB_IS605"/>
    <property type="match status" value="1"/>
</dbReference>
<evidence type="ECO:0000259" key="9">
    <source>
        <dbReference type="Pfam" id="PF07282"/>
    </source>
</evidence>
<evidence type="ECO:0000256" key="3">
    <source>
        <dbReference type="ARBA" id="ARBA00022578"/>
    </source>
</evidence>
<evidence type="ECO:0000256" key="6">
    <source>
        <dbReference type="ARBA" id="ARBA00023125"/>
    </source>
</evidence>
<keyword evidence="4" id="KW-0479">Metal-binding</keyword>
<keyword evidence="3" id="KW-0815">Transposition</keyword>
<dbReference type="NCBIfam" id="NF040570">
    <property type="entry name" value="guided_TnpB"/>
    <property type="match status" value="1"/>
</dbReference>
<keyword evidence="7" id="KW-0233">DNA recombination</keyword>
<comment type="caution">
    <text evidence="11">The sequence shown here is derived from an EMBL/GenBank/DDBJ whole genome shotgun (WGS) entry which is preliminary data.</text>
</comment>
<feature type="domain" description="Probable transposase IS891/IS1136/IS1341" evidence="8">
    <location>
        <begin position="176"/>
        <end position="310"/>
    </location>
</feature>
<dbReference type="RefSeq" id="WP_045807719.1">
    <property type="nucleotide sequence ID" value="NZ_JZCR01000019.1"/>
</dbReference>
<dbReference type="InterPro" id="IPR010095">
    <property type="entry name" value="Cas12f1-like_TNB"/>
</dbReference>
<name>A0A0F3RRJ2_9LACO</name>
<organism evidence="11 12">
    <name type="scientific">Levilactobacillus spicheri</name>
    <dbReference type="NCBI Taxonomy" id="216463"/>
    <lineage>
        <taxon>Bacteria</taxon>
        <taxon>Bacillati</taxon>
        <taxon>Bacillota</taxon>
        <taxon>Bacilli</taxon>
        <taxon>Lactobacillales</taxon>
        <taxon>Lactobacillaceae</taxon>
        <taxon>Levilactobacillus</taxon>
    </lineage>
</organism>
<dbReference type="InterPro" id="IPR001959">
    <property type="entry name" value="Transposase"/>
</dbReference>
<dbReference type="GO" id="GO:0006310">
    <property type="term" value="P:DNA recombination"/>
    <property type="evidence" value="ECO:0007669"/>
    <property type="project" value="UniProtKB-KW"/>
</dbReference>
<comment type="similarity">
    <text evidence="2">In the N-terminal section; belongs to the transposase 2 family.</text>
</comment>
<dbReference type="Proteomes" id="UP000033491">
    <property type="component" value="Unassembled WGS sequence"/>
</dbReference>
<feature type="domain" description="Transposase putative helix-turn-helix" evidence="10">
    <location>
        <begin position="11"/>
        <end position="54"/>
    </location>
</feature>
<evidence type="ECO:0000256" key="5">
    <source>
        <dbReference type="ARBA" id="ARBA00022833"/>
    </source>
</evidence>
<dbReference type="GO" id="GO:0046872">
    <property type="term" value="F:metal ion binding"/>
    <property type="evidence" value="ECO:0007669"/>
    <property type="project" value="UniProtKB-KW"/>
</dbReference>
<evidence type="ECO:0000256" key="7">
    <source>
        <dbReference type="ARBA" id="ARBA00023172"/>
    </source>
</evidence>
<dbReference type="AlphaFoldDB" id="A0A0F3RRJ2"/>
<gene>
    <name evidence="11" type="ORF">VC81_09070</name>
</gene>
<sequence length="398" mass="46199">MLSLAKGGDSMLKGIKLRLYPTRTQEGQLWQLFGNNRFVWNQMLAMAKDRYKNNPSSHFINEYGMNNLLKALKMEYPFLKLSDSTSFQVVNHHLAQAFSMLFKHRGGQPRFKSRRSTKQAYTGRFPTSTQLVVAKRRVKLPKLGSIKTSKTSQLIDGLVKRYTVSHDATGRYYLSLQVEFPDPKPLPKTGVQVGIDLGITDLAITSDGQKYPKFQAPWEENQGTAWQRKFDRRKHQAKVNVIQWNHDKAHLIKLELNDYQNWQRARQIKARYQRKLANRRKDYLNKLTTQLIKAYDVIVIEDLKVKNLMHNHHLAKSIANASWYQFRTMLAYKCQWYGKQLIVVSPNYTSQQCSKCGFQSGSKPLEIREWTCPECGTHHDRDVNAAVNILHRGLKTVQ</sequence>
<keyword evidence="6" id="KW-0238">DNA-binding</keyword>
<dbReference type="Pfam" id="PF07282">
    <property type="entry name" value="Cas12f1-like_TNB"/>
    <property type="match status" value="1"/>
</dbReference>
<evidence type="ECO:0000313" key="12">
    <source>
        <dbReference type="Proteomes" id="UP000033491"/>
    </source>
</evidence>
<dbReference type="GO" id="GO:0032196">
    <property type="term" value="P:transposition"/>
    <property type="evidence" value="ECO:0007669"/>
    <property type="project" value="UniProtKB-KW"/>
</dbReference>
<dbReference type="PANTHER" id="PTHR30405">
    <property type="entry name" value="TRANSPOSASE"/>
    <property type="match status" value="1"/>
</dbReference>
<protein>
    <submittedName>
        <fullName evidence="11">Transposase</fullName>
    </submittedName>
</protein>
<proteinExistence type="inferred from homology"/>
<keyword evidence="5" id="KW-0862">Zinc</keyword>
<dbReference type="EMBL" id="JZCR01000019">
    <property type="protein sequence ID" value="KJW12611.1"/>
    <property type="molecule type" value="Genomic_DNA"/>
</dbReference>
<evidence type="ECO:0000313" key="11">
    <source>
        <dbReference type="EMBL" id="KJW12611.1"/>
    </source>
</evidence>
<dbReference type="Pfam" id="PF01385">
    <property type="entry name" value="OrfB_IS605"/>
    <property type="match status" value="1"/>
</dbReference>